<keyword evidence="2" id="KW-1185">Reference proteome</keyword>
<dbReference type="AlphaFoldDB" id="A0A067KF22"/>
<dbReference type="Proteomes" id="UP000027138">
    <property type="component" value="Unassembled WGS sequence"/>
</dbReference>
<evidence type="ECO:0000313" key="1">
    <source>
        <dbReference type="EMBL" id="KDP30855.1"/>
    </source>
</evidence>
<dbReference type="EMBL" id="KK914641">
    <property type="protein sequence ID" value="KDP30855.1"/>
    <property type="molecule type" value="Genomic_DNA"/>
</dbReference>
<protein>
    <submittedName>
        <fullName evidence="1">Uncharacterized protein</fullName>
    </submittedName>
</protein>
<name>A0A067KF22_JATCU</name>
<gene>
    <name evidence="1" type="ORF">JCGZ_13798</name>
</gene>
<organism evidence="1 2">
    <name type="scientific">Jatropha curcas</name>
    <name type="common">Barbados nut</name>
    <dbReference type="NCBI Taxonomy" id="180498"/>
    <lineage>
        <taxon>Eukaryota</taxon>
        <taxon>Viridiplantae</taxon>
        <taxon>Streptophyta</taxon>
        <taxon>Embryophyta</taxon>
        <taxon>Tracheophyta</taxon>
        <taxon>Spermatophyta</taxon>
        <taxon>Magnoliopsida</taxon>
        <taxon>eudicotyledons</taxon>
        <taxon>Gunneridae</taxon>
        <taxon>Pentapetalae</taxon>
        <taxon>rosids</taxon>
        <taxon>fabids</taxon>
        <taxon>Malpighiales</taxon>
        <taxon>Euphorbiaceae</taxon>
        <taxon>Crotonoideae</taxon>
        <taxon>Jatropheae</taxon>
        <taxon>Jatropha</taxon>
    </lineage>
</organism>
<reference evidence="1 2" key="1">
    <citation type="journal article" date="2014" name="PLoS ONE">
        <title>Global Analysis of Gene Expression Profiles in Physic Nut (Jatropha curcas L.) Seedlings Exposed to Salt Stress.</title>
        <authorList>
            <person name="Zhang L."/>
            <person name="Zhang C."/>
            <person name="Wu P."/>
            <person name="Chen Y."/>
            <person name="Li M."/>
            <person name="Jiang H."/>
            <person name="Wu G."/>
        </authorList>
    </citation>
    <scope>NUCLEOTIDE SEQUENCE [LARGE SCALE GENOMIC DNA]</scope>
    <source>
        <strain evidence="2">cv. GZQX0401</strain>
        <tissue evidence="1">Young leaves</tissue>
    </source>
</reference>
<proteinExistence type="predicted"/>
<evidence type="ECO:0000313" key="2">
    <source>
        <dbReference type="Proteomes" id="UP000027138"/>
    </source>
</evidence>
<sequence length="74" mass="8192">MFYPYKNYCIPYIPVSRVPCPCNLAPGLILRICIPHLHGSSLRLALTGGWQSAEPISILSLQPPYSPILPSSRI</sequence>
<accession>A0A067KF22</accession>